<feature type="chain" id="PRO_5045376873" evidence="1">
    <location>
        <begin position="28"/>
        <end position="344"/>
    </location>
</feature>
<reference evidence="3" key="1">
    <citation type="journal article" date="2019" name="Int. J. Syst. Evol. Microbiol.">
        <title>The Global Catalogue of Microorganisms (GCM) 10K type strain sequencing project: providing services to taxonomists for standard genome sequencing and annotation.</title>
        <authorList>
            <consortium name="The Broad Institute Genomics Platform"/>
            <consortium name="The Broad Institute Genome Sequencing Center for Infectious Disease"/>
            <person name="Wu L."/>
            <person name="Ma J."/>
        </authorList>
    </citation>
    <scope>NUCLEOTIDE SEQUENCE [LARGE SCALE GENOMIC DNA]</scope>
    <source>
        <strain evidence="3">CGMCC 4.7682</strain>
    </source>
</reference>
<name>A0ABV7QG65_9PSEU</name>
<proteinExistence type="predicted"/>
<dbReference type="InterPro" id="IPR017946">
    <property type="entry name" value="PLC-like_Pdiesterase_TIM-brl"/>
</dbReference>
<evidence type="ECO:0000256" key="1">
    <source>
        <dbReference type="SAM" id="SignalP"/>
    </source>
</evidence>
<dbReference type="InterPro" id="IPR032075">
    <property type="entry name" value="PI-PLC-C1"/>
</dbReference>
<accession>A0ABV7QG65</accession>
<dbReference type="EC" id="3.1.4.-" evidence="2"/>
<gene>
    <name evidence="2" type="ORF">ACFORO_09970</name>
</gene>
<dbReference type="Pfam" id="PF16670">
    <property type="entry name" value="PI-PLC-C1"/>
    <property type="match status" value="1"/>
</dbReference>
<organism evidence="2 3">
    <name type="scientific">Amycolatopsis halotolerans</name>
    <dbReference type="NCBI Taxonomy" id="330083"/>
    <lineage>
        <taxon>Bacteria</taxon>
        <taxon>Bacillati</taxon>
        <taxon>Actinomycetota</taxon>
        <taxon>Actinomycetes</taxon>
        <taxon>Pseudonocardiales</taxon>
        <taxon>Pseudonocardiaceae</taxon>
        <taxon>Amycolatopsis</taxon>
    </lineage>
</organism>
<evidence type="ECO:0000313" key="3">
    <source>
        <dbReference type="Proteomes" id="UP001595764"/>
    </source>
</evidence>
<dbReference type="GO" id="GO:0016787">
    <property type="term" value="F:hydrolase activity"/>
    <property type="evidence" value="ECO:0007669"/>
    <property type="project" value="UniProtKB-KW"/>
</dbReference>
<protein>
    <submittedName>
        <fullName evidence="2">Phosphatidylinositol-specific phospholipase C domain-containing protein</fullName>
        <ecNumber evidence="2">3.1.4.-</ecNumber>
    </submittedName>
</protein>
<feature type="signal peptide" evidence="1">
    <location>
        <begin position="1"/>
        <end position="27"/>
    </location>
</feature>
<keyword evidence="1" id="KW-0732">Signal</keyword>
<evidence type="ECO:0000313" key="2">
    <source>
        <dbReference type="EMBL" id="MFC3510488.1"/>
    </source>
</evidence>
<sequence length="344" mass="37888">MRLRRTAAAIAAGMLASLLAPAPFAGAGERDLKLSEATTAGVHNTYATGTYRYLAESLDSGTTLIELDIWAKPFGNGWWVNHLSPIGNANNCVAADTPDGLYHGTRNQDFAHCLDDIKLWLDAHPNYGPLHLKIENKSGFAAGRGQGPAGLDAMLRLHLGDRIYRPAELLAGHRTLDEAARANAWPVRSALRGKIVVELIPGVNERLNPLDPVKSDVEYASYLRTLRETGRIDQAQIFPVVLDAQPGDPRRRYTDPGLRPWFVVFDGFAVDYVNGSIDTSWYDTNHYLLIMTKAHEPKPSIDSHHPDTTEARERVARLARAHATVATSDWSYLHAALSPVYPRG</sequence>
<dbReference type="Gene3D" id="3.20.20.190">
    <property type="entry name" value="Phosphatidylinositol (PI) phosphodiesterase"/>
    <property type="match status" value="1"/>
</dbReference>
<keyword evidence="2" id="KW-0378">Hydrolase</keyword>
<dbReference type="EMBL" id="JBHRWI010000014">
    <property type="protein sequence ID" value="MFC3510488.1"/>
    <property type="molecule type" value="Genomic_DNA"/>
</dbReference>
<dbReference type="RefSeq" id="WP_377868404.1">
    <property type="nucleotide sequence ID" value="NZ_JBHMAY010000006.1"/>
</dbReference>
<dbReference type="Proteomes" id="UP001595764">
    <property type="component" value="Unassembled WGS sequence"/>
</dbReference>
<dbReference type="CDD" id="cd08589">
    <property type="entry name" value="PI-PLCc_SaPLC1_like"/>
    <property type="match status" value="1"/>
</dbReference>
<comment type="caution">
    <text evidence="2">The sequence shown here is derived from an EMBL/GenBank/DDBJ whole genome shotgun (WGS) entry which is preliminary data.</text>
</comment>
<dbReference type="SUPFAM" id="SSF51695">
    <property type="entry name" value="PLC-like phosphodiesterases"/>
    <property type="match status" value="1"/>
</dbReference>
<keyword evidence="3" id="KW-1185">Reference proteome</keyword>